<keyword evidence="11" id="KW-1185">Reference proteome</keyword>
<keyword evidence="6 8" id="KW-0012">Acyltransferase</keyword>
<dbReference type="EMBL" id="JBHLXD010000026">
    <property type="protein sequence ID" value="MFC0209668.1"/>
    <property type="molecule type" value="Genomic_DNA"/>
</dbReference>
<dbReference type="InterPro" id="IPR016181">
    <property type="entry name" value="Acyl_CoA_acyltransferase"/>
</dbReference>
<feature type="domain" description="N-acetyltransferase" evidence="9">
    <location>
        <begin position="16"/>
        <end position="172"/>
    </location>
</feature>
<evidence type="ECO:0000256" key="8">
    <source>
        <dbReference type="RuleBase" id="RU365045"/>
    </source>
</evidence>
<comment type="catalytic activity">
    <reaction evidence="7 8">
        <text>L-2,4-diaminobutanoate + acetyl-CoA = (2S)-4-acetamido-2-aminobutanoate + CoA + H(+)</text>
        <dbReference type="Rhea" id="RHEA:16901"/>
        <dbReference type="ChEBI" id="CHEBI:15378"/>
        <dbReference type="ChEBI" id="CHEBI:57287"/>
        <dbReference type="ChEBI" id="CHEBI:57288"/>
        <dbReference type="ChEBI" id="CHEBI:58761"/>
        <dbReference type="ChEBI" id="CHEBI:58929"/>
        <dbReference type="EC" id="2.3.1.178"/>
    </reaction>
</comment>
<accession>A0ABV6DAJ4</accession>
<evidence type="ECO:0000313" key="10">
    <source>
        <dbReference type="EMBL" id="MFC0209668.1"/>
    </source>
</evidence>
<sequence length="181" mass="20232">MQSEKIQLVRKRSDEITFRAPRTEDGTAVWRLIRSCEPLDENSLYCNLLQCDHFSDTCVVAERRADGAVVGWISGYLMPDDDSILFVWQVAVDESVQGQGIAKRMLSALLARRACAGVRTLKTTITPDNAASWALFRSFARSQGAELKDAPYFRKDRHFDGAHATEHMVTILLPEEALSAA</sequence>
<evidence type="ECO:0000256" key="5">
    <source>
        <dbReference type="ARBA" id="ARBA00022679"/>
    </source>
</evidence>
<dbReference type="InterPro" id="IPR012772">
    <property type="entry name" value="Ectoine_EctA"/>
</dbReference>
<evidence type="ECO:0000313" key="11">
    <source>
        <dbReference type="Proteomes" id="UP001589755"/>
    </source>
</evidence>
<dbReference type="Pfam" id="PF00583">
    <property type="entry name" value="Acetyltransf_1"/>
    <property type="match status" value="1"/>
</dbReference>
<dbReference type="SUPFAM" id="SSF55729">
    <property type="entry name" value="Acyl-CoA N-acyltransferases (Nat)"/>
    <property type="match status" value="1"/>
</dbReference>
<evidence type="ECO:0000256" key="2">
    <source>
        <dbReference type="ARBA" id="ARBA00010712"/>
    </source>
</evidence>
<dbReference type="CDD" id="cd04301">
    <property type="entry name" value="NAT_SF"/>
    <property type="match status" value="1"/>
</dbReference>
<comment type="function">
    <text evidence="8">Catalyzes the acetylation of L-2,4-diaminobutyrate (DABA) to gamma-N-acetyl-alpha,gamma-diaminobutyric acid (ADABA) with acetyl coenzyme A.</text>
</comment>
<dbReference type="InterPro" id="IPR000182">
    <property type="entry name" value="GNAT_dom"/>
</dbReference>
<evidence type="ECO:0000259" key="9">
    <source>
        <dbReference type="PROSITE" id="PS51186"/>
    </source>
</evidence>
<dbReference type="Proteomes" id="UP001589755">
    <property type="component" value="Unassembled WGS sequence"/>
</dbReference>
<protein>
    <recommendedName>
        <fullName evidence="4 8">L-2,4-diaminobutyric acid acetyltransferase</fullName>
        <shortName evidence="8">DABA acetyltransferase</shortName>
        <ecNumber evidence="3 8">2.3.1.178</ecNumber>
    </recommendedName>
</protein>
<comment type="similarity">
    <text evidence="2 8">Belongs to the acetyltransferase family. EctA subfamily.</text>
</comment>
<dbReference type="PROSITE" id="PS51186">
    <property type="entry name" value="GNAT"/>
    <property type="match status" value="1"/>
</dbReference>
<proteinExistence type="inferred from homology"/>
<gene>
    <name evidence="8 10" type="primary">ectA</name>
    <name evidence="10" type="ORF">ACFFJ2_14780</name>
</gene>
<comment type="caution">
    <text evidence="10">The sequence shown here is derived from an EMBL/GenBank/DDBJ whole genome shotgun (WGS) entry which is preliminary data.</text>
</comment>
<dbReference type="PANTHER" id="PTHR43072">
    <property type="entry name" value="N-ACETYLTRANSFERASE"/>
    <property type="match status" value="1"/>
</dbReference>
<comment type="pathway">
    <text evidence="1 8">Amine and polyamine biosynthesis; ectoine biosynthesis; L-ectoine from L-aspartate 4-semialdehyde: step 2/3.</text>
</comment>
<name>A0ABV6DAJ4_9HYPH</name>
<dbReference type="GO" id="GO:0033816">
    <property type="term" value="F:diaminobutyrate acetyltransferase activity"/>
    <property type="evidence" value="ECO:0007669"/>
    <property type="project" value="UniProtKB-EC"/>
</dbReference>
<evidence type="ECO:0000256" key="3">
    <source>
        <dbReference type="ARBA" id="ARBA00012355"/>
    </source>
</evidence>
<evidence type="ECO:0000256" key="4">
    <source>
        <dbReference type="ARBA" id="ARBA00017935"/>
    </source>
</evidence>
<reference evidence="10 11" key="1">
    <citation type="submission" date="2024-09" db="EMBL/GenBank/DDBJ databases">
        <authorList>
            <person name="Sun Q."/>
            <person name="Mori K."/>
        </authorList>
    </citation>
    <scope>NUCLEOTIDE SEQUENCE [LARGE SCALE GENOMIC DNA]</scope>
    <source>
        <strain evidence="10 11">CCM 8543</strain>
    </source>
</reference>
<dbReference type="RefSeq" id="WP_261519588.1">
    <property type="nucleotide sequence ID" value="NZ_JAODNW010000005.1"/>
</dbReference>
<organism evidence="10 11">
    <name type="scientific">Chelativorans intermedius</name>
    <dbReference type="NCBI Taxonomy" id="515947"/>
    <lineage>
        <taxon>Bacteria</taxon>
        <taxon>Pseudomonadati</taxon>
        <taxon>Pseudomonadota</taxon>
        <taxon>Alphaproteobacteria</taxon>
        <taxon>Hyphomicrobiales</taxon>
        <taxon>Phyllobacteriaceae</taxon>
        <taxon>Chelativorans</taxon>
    </lineage>
</organism>
<evidence type="ECO:0000256" key="7">
    <source>
        <dbReference type="ARBA" id="ARBA00048924"/>
    </source>
</evidence>
<evidence type="ECO:0000256" key="1">
    <source>
        <dbReference type="ARBA" id="ARBA00004978"/>
    </source>
</evidence>
<dbReference type="NCBIfam" id="TIGR02406">
    <property type="entry name" value="ectoine_EctA"/>
    <property type="match status" value="1"/>
</dbReference>
<dbReference type="Gene3D" id="3.40.630.30">
    <property type="match status" value="1"/>
</dbReference>
<dbReference type="EC" id="2.3.1.178" evidence="3 8"/>
<keyword evidence="5 8" id="KW-0808">Transferase</keyword>
<evidence type="ECO:0000256" key="6">
    <source>
        <dbReference type="ARBA" id="ARBA00023315"/>
    </source>
</evidence>
<dbReference type="PANTHER" id="PTHR43072:SF23">
    <property type="entry name" value="UPF0039 PROTEIN C11D3.02C"/>
    <property type="match status" value="1"/>
</dbReference>